<dbReference type="GO" id="GO:0005975">
    <property type="term" value="P:carbohydrate metabolic process"/>
    <property type="evidence" value="ECO:0007669"/>
    <property type="project" value="InterPro"/>
</dbReference>
<dbReference type="InParanoid" id="H3BAW1"/>
<feature type="domain" description="Glycoside hydrolase family 20 catalytic" evidence="5">
    <location>
        <begin position="59"/>
        <end position="202"/>
    </location>
</feature>
<protein>
    <recommendedName>
        <fullName evidence="3">beta-N-acetylhexosaminidase</fullName>
        <ecNumber evidence="3">3.2.1.52</ecNumber>
    </recommendedName>
</protein>
<dbReference type="InterPro" id="IPR017853">
    <property type="entry name" value="GH"/>
</dbReference>
<dbReference type="GeneTree" id="ENSGT00390000014852"/>
<dbReference type="HOGENOM" id="CLU_019666_1_1_1"/>
<comment type="similarity">
    <text evidence="2">Belongs to the glycosyl hydrolase 20 family.</text>
</comment>
<reference evidence="6" key="3">
    <citation type="submission" date="2025-09" db="UniProtKB">
        <authorList>
            <consortium name="Ensembl"/>
        </authorList>
    </citation>
    <scope>IDENTIFICATION</scope>
</reference>
<dbReference type="SUPFAM" id="SSF51445">
    <property type="entry name" value="(Trans)glycosidases"/>
    <property type="match status" value="1"/>
</dbReference>
<dbReference type="OMA" id="MKYWEEL"/>
<sequence length="558" mass="64477">ATTPMRLVHLDLKGAAPKVSYLEQIFPLFSIFGANGLLIEYEDMFPFKGDLEILKSPYAYSVADIEKIQQLAEANKLEIIPLVQTFGHMEFALKHDKYKHLRELERFPNTMNPNIPDSSLLVVKILSQVLDLHKKSSWIHIGADETFCLGEGTDSKNWLAKNNGDINKMFLNHVKEVGNIIKIYPGMKLLMWDDMLRKTKVETIKDSGITEYISPVIWKYKPNLKVEEIESFISKYAESGFKSMMFASAFKGATGVDQIWTSVNFHLNNTIKWLEVIQLAKSKYPSLSYLGIALTGWQRYDHFSTLCELLPVGIPSLAICLQTLAHGRFFKNLLLLFHLSIFTCILSYNNPVSCSRGPTVCIYKIQFLPLLLVAGSQDSLQCLVTSHREKVLFFFFLNWCYYKGKFNEEAKKKTLTVLGFKDIVLSKDICEGAGLFPGHEIYEMILHIKTKLKTEIQDILELHSIIRGWFTRYHRKYHFGNPRNMDMFGKKILEAHKTWEDFLQNFRVQMENIYFPDAVEEWMEVNVNPHMDQLREFVKDYNEILTLNAKPKDMGKVS</sequence>
<dbReference type="CDD" id="cd06565">
    <property type="entry name" value="GH20_GcnA-like"/>
    <property type="match status" value="1"/>
</dbReference>
<gene>
    <name evidence="6" type="primary">ZGC:113333</name>
</gene>
<name>H3BAW1_LATCH</name>
<keyword evidence="7" id="KW-1185">Reference proteome</keyword>
<dbReference type="Ensembl" id="ENSLACT00000019165.1">
    <property type="protein sequence ID" value="ENSLACP00000019032.1"/>
    <property type="gene ID" value="ENSLACG00000016747.1"/>
</dbReference>
<reference evidence="7" key="1">
    <citation type="submission" date="2011-08" db="EMBL/GenBank/DDBJ databases">
        <title>The draft genome of Latimeria chalumnae.</title>
        <authorList>
            <person name="Di Palma F."/>
            <person name="Alfoldi J."/>
            <person name="Johnson J."/>
            <person name="Berlin A."/>
            <person name="Gnerre S."/>
            <person name="Jaffe D."/>
            <person name="MacCallum I."/>
            <person name="Young S."/>
            <person name="Walker B.J."/>
            <person name="Lander E."/>
            <person name="Lindblad-Toh K."/>
        </authorList>
    </citation>
    <scope>NUCLEOTIDE SEQUENCE [LARGE SCALE GENOMIC DNA]</scope>
    <source>
        <strain evidence="7">Wild caught</strain>
    </source>
</reference>
<dbReference type="GO" id="GO:0004563">
    <property type="term" value="F:beta-N-acetylhexosaminidase activity"/>
    <property type="evidence" value="ECO:0007669"/>
    <property type="project" value="UniProtKB-EC"/>
</dbReference>
<dbReference type="STRING" id="7897.ENSLACP00000019032"/>
<dbReference type="PANTHER" id="PTHR21040">
    <property type="entry name" value="BCDNA.GH04120"/>
    <property type="match status" value="1"/>
</dbReference>
<evidence type="ECO:0000256" key="4">
    <source>
        <dbReference type="ARBA" id="ARBA00022801"/>
    </source>
</evidence>
<keyword evidence="4" id="KW-0378">Hydrolase</keyword>
<dbReference type="InterPro" id="IPR015883">
    <property type="entry name" value="Glyco_hydro_20_cat"/>
</dbReference>
<dbReference type="EMBL" id="AFYH01059156">
    <property type="status" value="NOT_ANNOTATED_CDS"/>
    <property type="molecule type" value="Genomic_DNA"/>
</dbReference>
<dbReference type="EMBL" id="AFYH01059157">
    <property type="status" value="NOT_ANNOTATED_CDS"/>
    <property type="molecule type" value="Genomic_DNA"/>
</dbReference>
<dbReference type="EMBL" id="AFYH01059158">
    <property type="status" value="NOT_ANNOTATED_CDS"/>
    <property type="molecule type" value="Genomic_DNA"/>
</dbReference>
<reference evidence="6" key="2">
    <citation type="submission" date="2025-08" db="UniProtKB">
        <authorList>
            <consortium name="Ensembl"/>
        </authorList>
    </citation>
    <scope>IDENTIFICATION</scope>
</reference>
<dbReference type="EMBL" id="AFYH01059159">
    <property type="status" value="NOT_ANNOTATED_CDS"/>
    <property type="molecule type" value="Genomic_DNA"/>
</dbReference>
<dbReference type="AlphaFoldDB" id="H3BAW1"/>
<dbReference type="InterPro" id="IPR038901">
    <property type="entry name" value="HEXDC-like"/>
</dbReference>
<dbReference type="Gene3D" id="3.20.20.80">
    <property type="entry name" value="Glycosidases"/>
    <property type="match status" value="1"/>
</dbReference>
<dbReference type="Pfam" id="PF00728">
    <property type="entry name" value="Glyco_hydro_20"/>
    <property type="match status" value="1"/>
</dbReference>
<comment type="catalytic activity">
    <reaction evidence="1">
        <text>Hydrolysis of terminal non-reducing N-acetyl-D-hexosamine residues in N-acetyl-beta-D-hexosaminides.</text>
        <dbReference type="EC" id="3.2.1.52"/>
    </reaction>
</comment>
<dbReference type="EC" id="3.2.1.52" evidence="3"/>
<evidence type="ECO:0000313" key="7">
    <source>
        <dbReference type="Proteomes" id="UP000008672"/>
    </source>
</evidence>
<evidence type="ECO:0000313" key="6">
    <source>
        <dbReference type="Ensembl" id="ENSLACP00000019032.1"/>
    </source>
</evidence>
<dbReference type="Proteomes" id="UP000008672">
    <property type="component" value="Unassembled WGS sequence"/>
</dbReference>
<proteinExistence type="inferred from homology"/>
<evidence type="ECO:0000256" key="2">
    <source>
        <dbReference type="ARBA" id="ARBA00006285"/>
    </source>
</evidence>
<accession>H3BAW1</accession>
<dbReference type="eggNOG" id="ENOG502QRCP">
    <property type="taxonomic scope" value="Eukaryota"/>
</dbReference>
<evidence type="ECO:0000256" key="3">
    <source>
        <dbReference type="ARBA" id="ARBA00012663"/>
    </source>
</evidence>
<evidence type="ECO:0000259" key="5">
    <source>
        <dbReference type="Pfam" id="PF00728"/>
    </source>
</evidence>
<dbReference type="PANTHER" id="PTHR21040:SF5">
    <property type="entry name" value="BETA-N-ACETYLHEXOSAMINIDASE"/>
    <property type="match status" value="1"/>
</dbReference>
<organism evidence="6 7">
    <name type="scientific">Latimeria chalumnae</name>
    <name type="common">Coelacanth</name>
    <dbReference type="NCBI Taxonomy" id="7897"/>
    <lineage>
        <taxon>Eukaryota</taxon>
        <taxon>Metazoa</taxon>
        <taxon>Chordata</taxon>
        <taxon>Craniata</taxon>
        <taxon>Vertebrata</taxon>
        <taxon>Euteleostomi</taxon>
        <taxon>Coelacanthiformes</taxon>
        <taxon>Coelacanthidae</taxon>
        <taxon>Latimeria</taxon>
    </lineage>
</organism>
<evidence type="ECO:0000256" key="1">
    <source>
        <dbReference type="ARBA" id="ARBA00001231"/>
    </source>
</evidence>